<name>A0AA38PDK9_9AGAR</name>
<feature type="signal peptide" evidence="1">
    <location>
        <begin position="1"/>
        <end position="26"/>
    </location>
</feature>
<feature type="chain" id="PRO_5041294362" evidence="1">
    <location>
        <begin position="27"/>
        <end position="264"/>
    </location>
</feature>
<comment type="caution">
    <text evidence="2">The sequence shown here is derived from an EMBL/GenBank/DDBJ whole genome shotgun (WGS) entry which is preliminary data.</text>
</comment>
<proteinExistence type="predicted"/>
<accession>A0AA38PDK9</accession>
<sequence length="264" mass="29437">MLLQPYLASSIRLFVWASVLATNVHAAPLANQLESRAPNEIHRYPLQVIFIANTITHTPVKIAMGQNINAQGAETLTREHVPNLCFGTTAILLFQSSKEDVQLLSSPQLEKLSWHTLEQSMFVDLGNVVATYVSPAYVLNGALLGAFRNMFQGKPEMLLEATKKLLIEKKGAHKGADALSVYDGYEYISVVLIWMQLQDPHAETGFQKLGLLGDVTSGWIEMYKKGKALQERLTEYRCIIVIELLQGKYRESEFPSGLPFSKNA</sequence>
<keyword evidence="1" id="KW-0732">Signal</keyword>
<organism evidence="2 3">
    <name type="scientific">Lentinula raphanica</name>
    <dbReference type="NCBI Taxonomy" id="153919"/>
    <lineage>
        <taxon>Eukaryota</taxon>
        <taxon>Fungi</taxon>
        <taxon>Dikarya</taxon>
        <taxon>Basidiomycota</taxon>
        <taxon>Agaricomycotina</taxon>
        <taxon>Agaricomycetes</taxon>
        <taxon>Agaricomycetidae</taxon>
        <taxon>Agaricales</taxon>
        <taxon>Marasmiineae</taxon>
        <taxon>Omphalotaceae</taxon>
        <taxon>Lentinula</taxon>
    </lineage>
</organism>
<dbReference type="EMBL" id="MU806057">
    <property type="protein sequence ID" value="KAJ3840969.1"/>
    <property type="molecule type" value="Genomic_DNA"/>
</dbReference>
<reference evidence="2" key="1">
    <citation type="submission" date="2022-08" db="EMBL/GenBank/DDBJ databases">
        <authorList>
            <consortium name="DOE Joint Genome Institute"/>
            <person name="Min B."/>
            <person name="Riley R."/>
            <person name="Sierra-Patev S."/>
            <person name="Naranjo-Ortiz M."/>
            <person name="Looney B."/>
            <person name="Konkel Z."/>
            <person name="Slot J.C."/>
            <person name="Sakamoto Y."/>
            <person name="Steenwyk J.L."/>
            <person name="Rokas A."/>
            <person name="Carro J."/>
            <person name="Camarero S."/>
            <person name="Ferreira P."/>
            <person name="Molpeceres G."/>
            <person name="Ruiz-Duenas F.J."/>
            <person name="Serrano A."/>
            <person name="Henrissat B."/>
            <person name="Drula E."/>
            <person name="Hughes K.W."/>
            <person name="Mata J.L."/>
            <person name="Ishikawa N.K."/>
            <person name="Vargas-Isla R."/>
            <person name="Ushijima S."/>
            <person name="Smith C.A."/>
            <person name="Ahrendt S."/>
            <person name="Andreopoulos W."/>
            <person name="He G."/>
            <person name="Labutti K."/>
            <person name="Lipzen A."/>
            <person name="Ng V."/>
            <person name="Sandor L."/>
            <person name="Barry K."/>
            <person name="Martinez A.T."/>
            <person name="Xiao Y."/>
            <person name="Gibbons J.G."/>
            <person name="Terashima K."/>
            <person name="Hibbett D.S."/>
            <person name="Grigoriev I.V."/>
        </authorList>
    </citation>
    <scope>NUCLEOTIDE SEQUENCE</scope>
    <source>
        <strain evidence="2">TFB9207</strain>
    </source>
</reference>
<dbReference type="Proteomes" id="UP001163846">
    <property type="component" value="Unassembled WGS sequence"/>
</dbReference>
<dbReference type="AlphaFoldDB" id="A0AA38PDK9"/>
<gene>
    <name evidence="2" type="ORF">F5878DRAFT_658949</name>
</gene>
<evidence type="ECO:0000313" key="3">
    <source>
        <dbReference type="Proteomes" id="UP001163846"/>
    </source>
</evidence>
<evidence type="ECO:0000256" key="1">
    <source>
        <dbReference type="SAM" id="SignalP"/>
    </source>
</evidence>
<keyword evidence="3" id="KW-1185">Reference proteome</keyword>
<evidence type="ECO:0000313" key="2">
    <source>
        <dbReference type="EMBL" id="KAJ3840969.1"/>
    </source>
</evidence>
<protein>
    <submittedName>
        <fullName evidence="2">Uncharacterized protein</fullName>
    </submittedName>
</protein>